<protein>
    <submittedName>
        <fullName evidence="2">Uncharacterized protein</fullName>
    </submittedName>
</protein>
<sequence length="408" mass="47188">MRISNHFLVGIFILVLIALNIYIIPQQKKEQLELENKAVWEIPTSVDLDLNYVVFSPNSLIQSLNNALHFQLQSFDTKTGKRIQTKVFSKEIGVAQQVVCIKDALYVVFATSSIYKLDARTLEVLWRTDWKLGVYNWIDISVEQSKDLLLIASSNPYLNLYTFIKQETGEIYTQQRKQQSSMVENTISDIFSPLKQNNWSAYYNFKQNKLVFDSANKDILLLGNNYLMDLNDSLKLTSFAYGSKYLQKTHERSSIEIPFRTKEKLFYLTTGKTDSDVKEITSIQTSAQNIIFRFETKEKRAPTEALDFVDYSFLKKGARYTHLNIHNIAASPKAYLSDAYFVALDVRLHSQSHQEIFIIDLNDLNSQQSFYLPLEQDLLALFCDQKQVYALVRKADKKTYWLAVAIDS</sequence>
<keyword evidence="1" id="KW-0472">Membrane</keyword>
<accession>A0A6S6TXI6</accession>
<evidence type="ECO:0000313" key="2">
    <source>
        <dbReference type="EMBL" id="CAA6819916.1"/>
    </source>
</evidence>
<dbReference type="SUPFAM" id="SSF50998">
    <property type="entry name" value="Quinoprotein alcohol dehydrogenase-like"/>
    <property type="match status" value="1"/>
</dbReference>
<dbReference type="InterPro" id="IPR011047">
    <property type="entry name" value="Quinoprotein_ADH-like_sf"/>
</dbReference>
<dbReference type="AlphaFoldDB" id="A0A6S6TXI6"/>
<gene>
    <name evidence="2" type="ORF">HELGO_WM17898</name>
</gene>
<keyword evidence="1" id="KW-0812">Transmembrane</keyword>
<evidence type="ECO:0000256" key="1">
    <source>
        <dbReference type="SAM" id="Phobius"/>
    </source>
</evidence>
<name>A0A6S6TXI6_9BACT</name>
<dbReference type="EMBL" id="CACVAQ010000279">
    <property type="protein sequence ID" value="CAA6819916.1"/>
    <property type="molecule type" value="Genomic_DNA"/>
</dbReference>
<organism evidence="2">
    <name type="scientific">uncultured Aureispira sp</name>
    <dbReference type="NCBI Taxonomy" id="1331704"/>
    <lineage>
        <taxon>Bacteria</taxon>
        <taxon>Pseudomonadati</taxon>
        <taxon>Bacteroidota</taxon>
        <taxon>Saprospiria</taxon>
        <taxon>Saprospirales</taxon>
        <taxon>Saprospiraceae</taxon>
        <taxon>Aureispira</taxon>
        <taxon>environmental samples</taxon>
    </lineage>
</organism>
<dbReference type="Gene3D" id="2.130.10.10">
    <property type="entry name" value="YVTN repeat-like/Quinoprotein amine dehydrogenase"/>
    <property type="match status" value="1"/>
</dbReference>
<feature type="transmembrane region" description="Helical" evidence="1">
    <location>
        <begin position="7"/>
        <end position="24"/>
    </location>
</feature>
<reference evidence="2" key="1">
    <citation type="submission" date="2020-01" db="EMBL/GenBank/DDBJ databases">
        <authorList>
            <person name="Meier V. D."/>
            <person name="Meier V D."/>
        </authorList>
    </citation>
    <scope>NUCLEOTIDE SEQUENCE</scope>
    <source>
        <strain evidence="2">HLG_WM_MAG_10</strain>
    </source>
</reference>
<proteinExistence type="predicted"/>
<dbReference type="InterPro" id="IPR015943">
    <property type="entry name" value="WD40/YVTN_repeat-like_dom_sf"/>
</dbReference>
<keyword evidence="1" id="KW-1133">Transmembrane helix</keyword>